<organism evidence="2 3">
    <name type="scientific">Saponaria officinalis</name>
    <name type="common">Common soapwort</name>
    <name type="synonym">Lychnis saponaria</name>
    <dbReference type="NCBI Taxonomy" id="3572"/>
    <lineage>
        <taxon>Eukaryota</taxon>
        <taxon>Viridiplantae</taxon>
        <taxon>Streptophyta</taxon>
        <taxon>Embryophyta</taxon>
        <taxon>Tracheophyta</taxon>
        <taxon>Spermatophyta</taxon>
        <taxon>Magnoliopsida</taxon>
        <taxon>eudicotyledons</taxon>
        <taxon>Gunneridae</taxon>
        <taxon>Pentapetalae</taxon>
        <taxon>Caryophyllales</taxon>
        <taxon>Caryophyllaceae</taxon>
        <taxon>Caryophylleae</taxon>
        <taxon>Saponaria</taxon>
    </lineage>
</organism>
<evidence type="ECO:0000256" key="1">
    <source>
        <dbReference type="SAM" id="MobiDB-lite"/>
    </source>
</evidence>
<name>A0AAW1MR14_SAPOF</name>
<dbReference type="EMBL" id="JBDFQZ010000002">
    <property type="protein sequence ID" value="KAK9748683.1"/>
    <property type="molecule type" value="Genomic_DNA"/>
</dbReference>
<evidence type="ECO:0000313" key="3">
    <source>
        <dbReference type="Proteomes" id="UP001443914"/>
    </source>
</evidence>
<comment type="caution">
    <text evidence="2">The sequence shown here is derived from an EMBL/GenBank/DDBJ whole genome shotgun (WGS) entry which is preliminary data.</text>
</comment>
<feature type="compositionally biased region" description="Low complexity" evidence="1">
    <location>
        <begin position="129"/>
        <end position="141"/>
    </location>
</feature>
<sequence>MVNVGEGYVCAPEFKEDTQNSLVDIHLNENTELWLVQLPDDQFPDIDGQNLTLDLDQDGELGSVKGPDGTEYTLVNFPSEVAETTVFQPAPSGTKIVGKISRHVSLIHYPEPKKHGATNVAARKRMPLSSKTTFTKSQFSTPSRTTSHKNVSSHSRSDSARSSRKSGLSRQSGDSGQGHSVVTTASGSSEQSHHKKSKTKT</sequence>
<keyword evidence="3" id="KW-1185">Reference proteome</keyword>
<accession>A0AAW1MR14</accession>
<reference evidence="2" key="1">
    <citation type="submission" date="2024-03" db="EMBL/GenBank/DDBJ databases">
        <title>WGS assembly of Saponaria officinalis var. Norfolk2.</title>
        <authorList>
            <person name="Jenkins J."/>
            <person name="Shu S."/>
            <person name="Grimwood J."/>
            <person name="Barry K."/>
            <person name="Goodstein D."/>
            <person name="Schmutz J."/>
            <person name="Leebens-Mack J."/>
            <person name="Osbourn A."/>
        </authorList>
    </citation>
    <scope>NUCLEOTIDE SEQUENCE [LARGE SCALE GENOMIC DNA]</scope>
    <source>
        <strain evidence="2">JIC</strain>
    </source>
</reference>
<dbReference type="PANTHER" id="PTHR36407">
    <property type="entry name" value="MEDIATOR-ASSOCIATED PROTEIN 2"/>
    <property type="match status" value="1"/>
</dbReference>
<evidence type="ECO:0000313" key="2">
    <source>
        <dbReference type="EMBL" id="KAK9748683.1"/>
    </source>
</evidence>
<gene>
    <name evidence="2" type="ORF">RND81_02G073300</name>
</gene>
<evidence type="ECO:0008006" key="4">
    <source>
        <dbReference type="Google" id="ProtNLM"/>
    </source>
</evidence>
<protein>
    <recommendedName>
        <fullName evidence="4">Mediator-associated protein 2</fullName>
    </recommendedName>
</protein>
<feature type="region of interest" description="Disordered" evidence="1">
    <location>
        <begin position="111"/>
        <end position="201"/>
    </location>
</feature>
<dbReference type="PANTHER" id="PTHR36407:SF1">
    <property type="entry name" value="MEDIATOR-ASSOCIATED PROTEIN 2"/>
    <property type="match status" value="1"/>
</dbReference>
<proteinExistence type="predicted"/>
<dbReference type="AlphaFoldDB" id="A0AAW1MR14"/>
<dbReference type="Proteomes" id="UP001443914">
    <property type="component" value="Unassembled WGS sequence"/>
</dbReference>
<feature type="compositionally biased region" description="Polar residues" evidence="1">
    <location>
        <begin position="171"/>
        <end position="190"/>
    </location>
</feature>
<dbReference type="InterPro" id="IPR038823">
    <property type="entry name" value="MED2_plant"/>
</dbReference>